<feature type="domain" description="HTH psq-type" evidence="3">
    <location>
        <begin position="4"/>
        <end position="56"/>
    </location>
</feature>
<dbReference type="Proteomes" id="UP001162156">
    <property type="component" value="Unassembled WGS sequence"/>
</dbReference>
<evidence type="ECO:0000256" key="1">
    <source>
        <dbReference type="ARBA" id="ARBA00004123"/>
    </source>
</evidence>
<accession>A0AAV8WWQ8</accession>
<dbReference type="PROSITE" id="PS50960">
    <property type="entry name" value="HTH_PSQ"/>
    <property type="match status" value="1"/>
</dbReference>
<name>A0AAV8WWQ8_9CUCU</name>
<protein>
    <recommendedName>
        <fullName evidence="3">HTH psq-type domain-containing protein</fullName>
    </recommendedName>
</protein>
<comment type="caution">
    <text evidence="4">The sequence shown here is derived from an EMBL/GenBank/DDBJ whole genome shotgun (WGS) entry which is preliminary data.</text>
</comment>
<evidence type="ECO:0000313" key="5">
    <source>
        <dbReference type="Proteomes" id="UP001162156"/>
    </source>
</evidence>
<sequence>MEISQSKRPIHQYTEEALSDALKAVREEKISVREAGRRFGVPKTTILDRLSGRIKQGPRKMGPNTVLTADEEIELVQWLSELAKCGFPQKGRLIRYSSGSCS</sequence>
<feature type="DNA-binding region" description="H-T-H motif" evidence="2">
    <location>
        <begin position="32"/>
        <end position="52"/>
    </location>
</feature>
<reference evidence="4" key="1">
    <citation type="journal article" date="2023" name="Insect Mol. Biol.">
        <title>Genome sequencing provides insights into the evolution of gene families encoding plant cell wall-degrading enzymes in longhorned beetles.</title>
        <authorList>
            <person name="Shin N.R."/>
            <person name="Okamura Y."/>
            <person name="Kirsch R."/>
            <person name="Pauchet Y."/>
        </authorList>
    </citation>
    <scope>NUCLEOTIDE SEQUENCE</scope>
    <source>
        <strain evidence="4">RBIC_L_NR</strain>
    </source>
</reference>
<dbReference type="InterPro" id="IPR007889">
    <property type="entry name" value="HTH_Psq"/>
</dbReference>
<proteinExistence type="predicted"/>
<dbReference type="GO" id="GO:0005634">
    <property type="term" value="C:nucleus"/>
    <property type="evidence" value="ECO:0007669"/>
    <property type="project" value="UniProtKB-SubCell"/>
</dbReference>
<dbReference type="Gene3D" id="1.10.10.60">
    <property type="entry name" value="Homeodomain-like"/>
    <property type="match status" value="1"/>
</dbReference>
<dbReference type="EMBL" id="JANEYF010004595">
    <property type="protein sequence ID" value="KAJ8930636.1"/>
    <property type="molecule type" value="Genomic_DNA"/>
</dbReference>
<dbReference type="AlphaFoldDB" id="A0AAV8WWQ8"/>
<evidence type="ECO:0000259" key="3">
    <source>
        <dbReference type="PROSITE" id="PS50960"/>
    </source>
</evidence>
<dbReference type="Pfam" id="PF05225">
    <property type="entry name" value="HTH_psq"/>
    <property type="match status" value="1"/>
</dbReference>
<evidence type="ECO:0000256" key="2">
    <source>
        <dbReference type="PROSITE-ProRule" id="PRU00320"/>
    </source>
</evidence>
<evidence type="ECO:0000313" key="4">
    <source>
        <dbReference type="EMBL" id="KAJ8930636.1"/>
    </source>
</evidence>
<keyword evidence="5" id="KW-1185">Reference proteome</keyword>
<keyword evidence="2" id="KW-0539">Nucleus</keyword>
<keyword evidence="2" id="KW-0238">DNA-binding</keyword>
<dbReference type="GO" id="GO:0003677">
    <property type="term" value="F:DNA binding"/>
    <property type="evidence" value="ECO:0007669"/>
    <property type="project" value="UniProtKB-UniRule"/>
</dbReference>
<comment type="subcellular location">
    <subcellularLocation>
        <location evidence="1 2">Nucleus</location>
    </subcellularLocation>
</comment>
<dbReference type="InterPro" id="IPR009057">
    <property type="entry name" value="Homeodomain-like_sf"/>
</dbReference>
<gene>
    <name evidence="4" type="ORF">NQ314_016551</name>
</gene>
<dbReference type="SUPFAM" id="SSF46689">
    <property type="entry name" value="Homeodomain-like"/>
    <property type="match status" value="1"/>
</dbReference>
<organism evidence="4 5">
    <name type="scientific">Rhamnusium bicolor</name>
    <dbReference type="NCBI Taxonomy" id="1586634"/>
    <lineage>
        <taxon>Eukaryota</taxon>
        <taxon>Metazoa</taxon>
        <taxon>Ecdysozoa</taxon>
        <taxon>Arthropoda</taxon>
        <taxon>Hexapoda</taxon>
        <taxon>Insecta</taxon>
        <taxon>Pterygota</taxon>
        <taxon>Neoptera</taxon>
        <taxon>Endopterygota</taxon>
        <taxon>Coleoptera</taxon>
        <taxon>Polyphaga</taxon>
        <taxon>Cucujiformia</taxon>
        <taxon>Chrysomeloidea</taxon>
        <taxon>Cerambycidae</taxon>
        <taxon>Lepturinae</taxon>
        <taxon>Rhagiini</taxon>
        <taxon>Rhamnusium</taxon>
    </lineage>
</organism>